<dbReference type="EMBL" id="JAQNDL010000001">
    <property type="protein sequence ID" value="MDC0716410.1"/>
    <property type="molecule type" value="Genomic_DNA"/>
</dbReference>
<name>A0ABT5DRY6_9BACT</name>
<dbReference type="Proteomes" id="UP001221686">
    <property type="component" value="Unassembled WGS sequence"/>
</dbReference>
<reference evidence="1 2" key="1">
    <citation type="submission" date="2022-11" db="EMBL/GenBank/DDBJ databases">
        <title>Minimal conservation of predation-associated metabolite biosynthetic gene clusters underscores biosynthetic potential of Myxococcota including descriptions for ten novel species: Archangium lansinium sp. nov., Myxococcus landrumus sp. nov., Nannocystis bai.</title>
        <authorList>
            <person name="Ahearne A."/>
            <person name="Stevens C."/>
            <person name="Dowd S."/>
        </authorList>
    </citation>
    <scope>NUCLEOTIDE SEQUENCE [LARGE SCALE GENOMIC DNA]</scope>
    <source>
        <strain evidence="1 2">BB15-2</strain>
    </source>
</reference>
<organism evidence="1 2">
    <name type="scientific">Nannocystis bainbridge</name>
    <dbReference type="NCBI Taxonomy" id="2995303"/>
    <lineage>
        <taxon>Bacteria</taxon>
        <taxon>Pseudomonadati</taxon>
        <taxon>Myxococcota</taxon>
        <taxon>Polyangia</taxon>
        <taxon>Nannocystales</taxon>
        <taxon>Nannocystaceae</taxon>
        <taxon>Nannocystis</taxon>
    </lineage>
</organism>
<keyword evidence="2" id="KW-1185">Reference proteome</keyword>
<evidence type="ECO:0008006" key="3">
    <source>
        <dbReference type="Google" id="ProtNLM"/>
    </source>
</evidence>
<comment type="caution">
    <text evidence="1">The sequence shown here is derived from an EMBL/GenBank/DDBJ whole genome shotgun (WGS) entry which is preliminary data.</text>
</comment>
<gene>
    <name evidence="1" type="ORF">POL25_05885</name>
</gene>
<proteinExistence type="predicted"/>
<accession>A0ABT5DRY6</accession>
<evidence type="ECO:0000313" key="2">
    <source>
        <dbReference type="Proteomes" id="UP001221686"/>
    </source>
</evidence>
<sequence length="147" mass="15171">MSTSTAILLAGALIGLGLFLGLRSLAPRELPVAAPEPSAAGAPPPAGPAFDLATSQQHAANALAYHVEALRQACYLPAVVGETPPPPVVLEFNYTFDAEGQQIARGSLEKRGASRPAVTECVLAKLPPLRIPRPGQTVTASPTLTFP</sequence>
<dbReference type="RefSeq" id="WP_272084861.1">
    <property type="nucleotide sequence ID" value="NZ_JAQNDL010000001.1"/>
</dbReference>
<evidence type="ECO:0000313" key="1">
    <source>
        <dbReference type="EMBL" id="MDC0716410.1"/>
    </source>
</evidence>
<protein>
    <recommendedName>
        <fullName evidence="3">AgmX/PglI C-terminal domain-containing protein</fullName>
    </recommendedName>
</protein>